<sequence>MATELENRCPICLDSWEEASYVMPCLHQFCYTCILRWAESKPECPLCKRRVSSILHSVQKDDDFEEHIIPPPAAPSVVVHLTGGGAGHLAARSLHHPAAPRPAAAGPLPRAPVGGFHAYFWASLFRVYPAVLQPLLPWLQQELGQLFEDAQEATAAQSLITSSLRYFGLDEEALIQLLQASLGRHTRSFVHQLINTIVDRCSGEARRRMGLEDGRAARGREDSPAAAPGPAASRGGPLAPSLALRGGPGSTPSAPVPTCGEQEEAQQDPEEAVPGPSTRSRGSQRSPGEPRRAPRRRASSSQDPSQPPRKPRRHR</sequence>
<keyword evidence="22" id="KW-1185">Reference proteome</keyword>
<dbReference type="GO" id="GO:0032391">
    <property type="term" value="C:photoreceptor connecting cilium"/>
    <property type="evidence" value="ECO:0007669"/>
    <property type="project" value="UniProtKB-ARBA"/>
</dbReference>
<feature type="region of interest" description="Disordered" evidence="17">
    <location>
        <begin position="212"/>
        <end position="315"/>
    </location>
</feature>
<dbReference type="Gene3D" id="3.30.40.10">
    <property type="entry name" value="Zinc/RING finger domain, C3HC4 (zinc finger)"/>
    <property type="match status" value="1"/>
</dbReference>
<dbReference type="PROSITE" id="PS50089">
    <property type="entry name" value="ZF_RING_2"/>
    <property type="match status" value="1"/>
</dbReference>
<evidence type="ECO:0000313" key="20">
    <source>
        <dbReference type="EMBL" id="GAB0204942.1"/>
    </source>
</evidence>
<evidence type="ECO:0000256" key="7">
    <source>
        <dbReference type="ARBA" id="ARBA00022833"/>
    </source>
</evidence>
<comment type="caution">
    <text evidence="20">The sequence shown here is derived from an EMBL/GenBank/DDBJ whole genome shotgun (WGS) entry which is preliminary data.</text>
</comment>
<gene>
    <name evidence="19" type="ORF">GRJ2_002959700</name>
    <name evidence="20" type="ORF">GRJ2_002959800</name>
    <name evidence="21" type="ORF">GRJ2_002959900</name>
</gene>
<evidence type="ECO:0000256" key="16">
    <source>
        <dbReference type="PROSITE-ProRule" id="PRU00175"/>
    </source>
</evidence>
<dbReference type="GO" id="GO:0061630">
    <property type="term" value="F:ubiquitin protein ligase activity"/>
    <property type="evidence" value="ECO:0007669"/>
    <property type="project" value="UniProtKB-EC"/>
</dbReference>
<evidence type="ECO:0000256" key="6">
    <source>
        <dbReference type="ARBA" id="ARBA00022786"/>
    </source>
</evidence>
<dbReference type="InterPro" id="IPR017907">
    <property type="entry name" value="Znf_RING_CS"/>
</dbReference>
<dbReference type="SMART" id="SM00184">
    <property type="entry name" value="RING"/>
    <property type="match status" value="1"/>
</dbReference>
<keyword evidence="9" id="KW-0804">Transcription</keyword>
<feature type="compositionally biased region" description="Basic and acidic residues" evidence="17">
    <location>
        <begin position="212"/>
        <end position="223"/>
    </location>
</feature>
<evidence type="ECO:0000313" key="19">
    <source>
        <dbReference type="EMBL" id="GAB0204941.1"/>
    </source>
</evidence>
<keyword evidence="4" id="KW-0479">Metal-binding</keyword>
<proteinExistence type="predicted"/>
<evidence type="ECO:0000256" key="17">
    <source>
        <dbReference type="SAM" id="MobiDB-lite"/>
    </source>
</evidence>
<feature type="domain" description="RING-type" evidence="18">
    <location>
        <begin position="9"/>
        <end position="48"/>
    </location>
</feature>
<comment type="catalytic activity">
    <reaction evidence="1">
        <text>S-ubiquitinyl-[E2 ubiquitin-conjugating enzyme]-L-cysteine + [acceptor protein]-L-lysine = [E2 ubiquitin-conjugating enzyme]-L-cysteine + N(6)-ubiquitinyl-[acceptor protein]-L-lysine.</text>
        <dbReference type="EC" id="2.3.2.27"/>
    </reaction>
</comment>
<evidence type="ECO:0000256" key="3">
    <source>
        <dbReference type="ARBA" id="ARBA00022679"/>
    </source>
</evidence>
<evidence type="ECO:0000256" key="1">
    <source>
        <dbReference type="ARBA" id="ARBA00000900"/>
    </source>
</evidence>
<evidence type="ECO:0000256" key="11">
    <source>
        <dbReference type="ARBA" id="ARBA00076856"/>
    </source>
</evidence>
<dbReference type="EC" id="2.3.2.27" evidence="2"/>
<feature type="compositionally biased region" description="Low complexity" evidence="17">
    <location>
        <begin position="224"/>
        <end position="241"/>
    </location>
</feature>
<dbReference type="InterPro" id="IPR013083">
    <property type="entry name" value="Znf_RING/FYVE/PHD"/>
</dbReference>
<dbReference type="EMBL" id="BAAFJT010000040">
    <property type="protein sequence ID" value="GAB0204943.1"/>
    <property type="molecule type" value="Genomic_DNA"/>
</dbReference>
<dbReference type="PANTHER" id="PTHR46077">
    <property type="entry name" value="E3 UBIQUITIN-PROTEIN LIGASE TOPORS"/>
    <property type="match status" value="1"/>
</dbReference>
<keyword evidence="3" id="KW-0808">Transferase</keyword>
<feature type="compositionally biased region" description="Acidic residues" evidence="17">
    <location>
        <begin position="261"/>
        <end position="271"/>
    </location>
</feature>
<dbReference type="Pfam" id="PF13923">
    <property type="entry name" value="zf-C3HC4_2"/>
    <property type="match status" value="1"/>
</dbReference>
<dbReference type="GO" id="GO:0008270">
    <property type="term" value="F:zinc ion binding"/>
    <property type="evidence" value="ECO:0007669"/>
    <property type="project" value="UniProtKB-KW"/>
</dbReference>
<evidence type="ECO:0000313" key="22">
    <source>
        <dbReference type="Proteomes" id="UP001623348"/>
    </source>
</evidence>
<organism evidence="20 22">
    <name type="scientific">Grus japonensis</name>
    <name type="common">Japanese crane</name>
    <name type="synonym">Red-crowned crane</name>
    <dbReference type="NCBI Taxonomy" id="30415"/>
    <lineage>
        <taxon>Eukaryota</taxon>
        <taxon>Metazoa</taxon>
        <taxon>Chordata</taxon>
        <taxon>Craniata</taxon>
        <taxon>Vertebrata</taxon>
        <taxon>Euteleostomi</taxon>
        <taxon>Archelosauria</taxon>
        <taxon>Archosauria</taxon>
        <taxon>Dinosauria</taxon>
        <taxon>Saurischia</taxon>
        <taxon>Theropoda</taxon>
        <taxon>Coelurosauria</taxon>
        <taxon>Aves</taxon>
        <taxon>Neognathae</taxon>
        <taxon>Neoaves</taxon>
        <taxon>Gruiformes</taxon>
        <taxon>Gruidae</taxon>
        <taxon>Grus</taxon>
    </lineage>
</organism>
<dbReference type="Proteomes" id="UP001623348">
    <property type="component" value="Unassembled WGS sequence"/>
</dbReference>
<evidence type="ECO:0000256" key="13">
    <source>
        <dbReference type="ARBA" id="ARBA00079040"/>
    </source>
</evidence>
<dbReference type="PANTHER" id="PTHR46077:SF1">
    <property type="entry name" value="TOP1 BINDING ARGININE_SERINE RICH PROTEIN, E3 UBIQUITIN LIGASE"/>
    <property type="match status" value="1"/>
</dbReference>
<evidence type="ECO:0000256" key="14">
    <source>
        <dbReference type="ARBA" id="ARBA00079184"/>
    </source>
</evidence>
<dbReference type="GO" id="GO:0008630">
    <property type="term" value="P:intrinsic apoptotic signaling pathway in response to DNA damage"/>
    <property type="evidence" value="ECO:0007669"/>
    <property type="project" value="UniProtKB-ARBA"/>
</dbReference>
<evidence type="ECO:0000256" key="5">
    <source>
        <dbReference type="ARBA" id="ARBA00022771"/>
    </source>
</evidence>
<protein>
    <recommendedName>
        <fullName evidence="10">E3 ubiquitin-protein ligase Topors</fullName>
        <ecNumber evidence="2">2.3.2.27</ecNumber>
    </recommendedName>
    <alternativeName>
        <fullName evidence="11">RING-type E3 ubiquitin transferase Topors</fullName>
    </alternativeName>
    <alternativeName>
        <fullName evidence="13">SUMO1-protein E3 ligase Topors</fullName>
    </alternativeName>
    <alternativeName>
        <fullName evidence="12">Topoisomerase I-binding RING finger protein</fullName>
    </alternativeName>
    <alternativeName>
        <fullName evidence="14">Topoisomerase I-binding arginine/serine-rich protein</fullName>
    </alternativeName>
    <alternativeName>
        <fullName evidence="15">Tumor suppressor p53-binding protein 3</fullName>
    </alternativeName>
</protein>
<keyword evidence="8" id="KW-0805">Transcription regulation</keyword>
<dbReference type="EMBL" id="BAAFJT010000040">
    <property type="protein sequence ID" value="GAB0204942.1"/>
    <property type="molecule type" value="Genomic_DNA"/>
</dbReference>
<dbReference type="AlphaFoldDB" id="A0ABC9Y885"/>
<dbReference type="CDD" id="cd23130">
    <property type="entry name" value="RING-HC_EHV1-like"/>
    <property type="match status" value="1"/>
</dbReference>
<evidence type="ECO:0000259" key="18">
    <source>
        <dbReference type="PROSITE" id="PS50089"/>
    </source>
</evidence>
<evidence type="ECO:0000256" key="9">
    <source>
        <dbReference type="ARBA" id="ARBA00023163"/>
    </source>
</evidence>
<evidence type="ECO:0000256" key="12">
    <source>
        <dbReference type="ARBA" id="ARBA00076940"/>
    </source>
</evidence>
<keyword evidence="6" id="KW-0833">Ubl conjugation pathway</keyword>
<evidence type="ECO:0000256" key="10">
    <source>
        <dbReference type="ARBA" id="ARBA00071236"/>
    </source>
</evidence>
<keyword evidence="5 16" id="KW-0863">Zinc-finger</keyword>
<dbReference type="PROSITE" id="PS00518">
    <property type="entry name" value="ZF_RING_1"/>
    <property type="match status" value="1"/>
</dbReference>
<evidence type="ECO:0000256" key="2">
    <source>
        <dbReference type="ARBA" id="ARBA00012483"/>
    </source>
</evidence>
<dbReference type="EMBL" id="BAAFJT010000040">
    <property type="protein sequence ID" value="GAB0204941.1"/>
    <property type="molecule type" value="Genomic_DNA"/>
</dbReference>
<dbReference type="InterPro" id="IPR001841">
    <property type="entry name" value="Znf_RING"/>
</dbReference>
<dbReference type="SUPFAM" id="SSF57850">
    <property type="entry name" value="RING/U-box"/>
    <property type="match status" value="1"/>
</dbReference>
<evidence type="ECO:0000313" key="21">
    <source>
        <dbReference type="EMBL" id="GAB0204943.1"/>
    </source>
</evidence>
<accession>A0ABC9Y885</accession>
<reference evidence="20 22" key="1">
    <citation type="submission" date="2024-06" db="EMBL/GenBank/DDBJ databases">
        <title>The draft genome of Grus japonensis, version 3.</title>
        <authorList>
            <person name="Nabeshima K."/>
            <person name="Suzuki S."/>
            <person name="Onuma M."/>
        </authorList>
    </citation>
    <scope>NUCLEOTIDE SEQUENCE [LARGE SCALE GENOMIC DNA]</scope>
    <source>
        <strain evidence="20 22">451A</strain>
    </source>
</reference>
<dbReference type="FunFam" id="3.30.40.10:FF:000136">
    <property type="entry name" value="E3 ubiquitin-protein ligase Topors"/>
    <property type="match status" value="1"/>
</dbReference>
<keyword evidence="7" id="KW-0862">Zinc</keyword>
<evidence type="ECO:0000256" key="4">
    <source>
        <dbReference type="ARBA" id="ARBA00022723"/>
    </source>
</evidence>
<evidence type="ECO:0000256" key="8">
    <source>
        <dbReference type="ARBA" id="ARBA00023015"/>
    </source>
</evidence>
<evidence type="ECO:0000256" key="15">
    <source>
        <dbReference type="ARBA" id="ARBA00082108"/>
    </source>
</evidence>
<name>A0ABC9Y885_GRUJA</name>